<evidence type="ECO:0000313" key="3">
    <source>
        <dbReference type="Proteomes" id="UP001283361"/>
    </source>
</evidence>
<evidence type="ECO:0000256" key="1">
    <source>
        <dbReference type="SAM" id="MobiDB-lite"/>
    </source>
</evidence>
<dbReference type="EMBL" id="JAWDGP010002350">
    <property type="protein sequence ID" value="KAK3783859.1"/>
    <property type="molecule type" value="Genomic_DNA"/>
</dbReference>
<sequence>MQRVYRLVRPVNNKPRPIIVRFFQFEDKLSVLKSRADLKIINLGVSIDLTIKQRQELKKLRESGKRGYYKNGRLVMEPVPTESTGTSRVTERRILTAERRRS</sequence>
<comment type="caution">
    <text evidence="2">The sequence shown here is derived from an EMBL/GenBank/DDBJ whole genome shotgun (WGS) entry which is preliminary data.</text>
</comment>
<gene>
    <name evidence="2" type="ORF">RRG08_017925</name>
</gene>
<evidence type="ECO:0000313" key="2">
    <source>
        <dbReference type="EMBL" id="KAK3783859.1"/>
    </source>
</evidence>
<protein>
    <submittedName>
        <fullName evidence="2">Uncharacterized protein</fullName>
    </submittedName>
</protein>
<dbReference type="AlphaFoldDB" id="A0AAE1A9M3"/>
<feature type="compositionally biased region" description="Basic and acidic residues" evidence="1">
    <location>
        <begin position="89"/>
        <end position="102"/>
    </location>
</feature>
<feature type="region of interest" description="Disordered" evidence="1">
    <location>
        <begin position="71"/>
        <end position="102"/>
    </location>
</feature>
<name>A0AAE1A9M3_9GAST</name>
<accession>A0AAE1A9M3</accession>
<dbReference type="Proteomes" id="UP001283361">
    <property type="component" value="Unassembled WGS sequence"/>
</dbReference>
<keyword evidence="3" id="KW-1185">Reference proteome</keyword>
<proteinExistence type="predicted"/>
<reference evidence="2" key="1">
    <citation type="journal article" date="2023" name="G3 (Bethesda)">
        <title>A reference genome for the long-term kleptoplast-retaining sea slug Elysia crispata morphotype clarki.</title>
        <authorList>
            <person name="Eastman K.E."/>
            <person name="Pendleton A.L."/>
            <person name="Shaikh M.A."/>
            <person name="Suttiyut T."/>
            <person name="Ogas R."/>
            <person name="Tomko P."/>
            <person name="Gavelis G."/>
            <person name="Widhalm J.R."/>
            <person name="Wisecaver J.H."/>
        </authorList>
    </citation>
    <scope>NUCLEOTIDE SEQUENCE</scope>
    <source>
        <strain evidence="2">ECLA1</strain>
    </source>
</reference>
<organism evidence="2 3">
    <name type="scientific">Elysia crispata</name>
    <name type="common">lettuce slug</name>
    <dbReference type="NCBI Taxonomy" id="231223"/>
    <lineage>
        <taxon>Eukaryota</taxon>
        <taxon>Metazoa</taxon>
        <taxon>Spiralia</taxon>
        <taxon>Lophotrochozoa</taxon>
        <taxon>Mollusca</taxon>
        <taxon>Gastropoda</taxon>
        <taxon>Heterobranchia</taxon>
        <taxon>Euthyneura</taxon>
        <taxon>Panpulmonata</taxon>
        <taxon>Sacoglossa</taxon>
        <taxon>Placobranchoidea</taxon>
        <taxon>Plakobranchidae</taxon>
        <taxon>Elysia</taxon>
    </lineage>
</organism>